<name>A0ABW4WKU5_9HYPH</name>
<comment type="caution">
    <text evidence="2">The sequence shown here is derived from an EMBL/GenBank/DDBJ whole genome shotgun (WGS) entry which is preliminary data.</text>
</comment>
<evidence type="ECO:0000313" key="3">
    <source>
        <dbReference type="Proteomes" id="UP001597349"/>
    </source>
</evidence>
<sequence>MPDSVASPATAKAPRKLSQAVVIVHGMGEQRPMDTLRGFVQAVWSYDPTRAPFYAHVADPADPAGAQINQSWITPDSRTNSYELRRITTPYDVDGRRTDFYELYWADITQGTTRGRLAAWVTNLLWRKPADIPRDARKLYLVTLFAVIVVLGATLALATSVRQGYMSWGAGVLVTTLASFIIWSVDRFGLPYFGDVAAYVRAEAATVEKRALVRDRGLRLLRGLMMDDAYDRIVLVSHSLGSMIAYDLLQILWSDFRPRRLEAIRDKAKLKAIRALDKATLVADGSAWPDRLDDLAGFRRDQWELYRQLRTRDADHPLPWKISDFVTLGSPLTHGEFLVTYNLAEFRRGIAERLFSACPPIAEGAAAGGTVLYQEGRSPSGKPQRAVHHGAVFAATRWTNIFDSGNGWLTGDPISGPMAENFGPGVENVQVELRGSLGRIFTHTLYWSLAATGVEVTVPVGVASRSHLAVLRDAVDLGRKLEPGRPPPASPQA</sequence>
<keyword evidence="3" id="KW-1185">Reference proteome</keyword>
<protein>
    <submittedName>
        <fullName evidence="2">Uncharacterized protein</fullName>
    </submittedName>
</protein>
<dbReference type="EMBL" id="JBHUGY010000037">
    <property type="protein sequence ID" value="MFD2056137.1"/>
    <property type="molecule type" value="Genomic_DNA"/>
</dbReference>
<accession>A0ABW4WKU5</accession>
<evidence type="ECO:0000256" key="1">
    <source>
        <dbReference type="SAM" id="Phobius"/>
    </source>
</evidence>
<keyword evidence="1" id="KW-0812">Transmembrane</keyword>
<feature type="transmembrane region" description="Helical" evidence="1">
    <location>
        <begin position="165"/>
        <end position="185"/>
    </location>
</feature>
<keyword evidence="1" id="KW-1133">Transmembrane helix</keyword>
<proteinExistence type="predicted"/>
<gene>
    <name evidence="2" type="ORF">ACFSQT_24635</name>
</gene>
<feature type="transmembrane region" description="Helical" evidence="1">
    <location>
        <begin position="139"/>
        <end position="158"/>
    </location>
</feature>
<reference evidence="3" key="1">
    <citation type="journal article" date="2019" name="Int. J. Syst. Evol. Microbiol.">
        <title>The Global Catalogue of Microorganisms (GCM) 10K type strain sequencing project: providing services to taxonomists for standard genome sequencing and annotation.</title>
        <authorList>
            <consortium name="The Broad Institute Genomics Platform"/>
            <consortium name="The Broad Institute Genome Sequencing Center for Infectious Disease"/>
            <person name="Wu L."/>
            <person name="Ma J."/>
        </authorList>
    </citation>
    <scope>NUCLEOTIDE SEQUENCE [LARGE SCALE GENOMIC DNA]</scope>
    <source>
        <strain evidence="3">CGMCC 1.16226</strain>
    </source>
</reference>
<dbReference type="RefSeq" id="WP_379023021.1">
    <property type="nucleotide sequence ID" value="NZ_JBHUGY010000037.1"/>
</dbReference>
<organism evidence="2 3">
    <name type="scientific">Mesorhizobium calcicola</name>
    <dbReference type="NCBI Taxonomy" id="1300310"/>
    <lineage>
        <taxon>Bacteria</taxon>
        <taxon>Pseudomonadati</taxon>
        <taxon>Pseudomonadota</taxon>
        <taxon>Alphaproteobacteria</taxon>
        <taxon>Hyphomicrobiales</taxon>
        <taxon>Phyllobacteriaceae</taxon>
        <taxon>Mesorhizobium</taxon>
    </lineage>
</organism>
<dbReference type="Proteomes" id="UP001597349">
    <property type="component" value="Unassembled WGS sequence"/>
</dbReference>
<evidence type="ECO:0000313" key="2">
    <source>
        <dbReference type="EMBL" id="MFD2056137.1"/>
    </source>
</evidence>
<keyword evidence="1" id="KW-0472">Membrane</keyword>